<organism evidence="1 2">
    <name type="scientific">Hymenobacter wooponensis</name>
    <dbReference type="NCBI Taxonomy" id="1525360"/>
    <lineage>
        <taxon>Bacteria</taxon>
        <taxon>Pseudomonadati</taxon>
        <taxon>Bacteroidota</taxon>
        <taxon>Cytophagia</taxon>
        <taxon>Cytophagales</taxon>
        <taxon>Hymenobacteraceae</taxon>
        <taxon>Hymenobacter</taxon>
    </lineage>
</organism>
<dbReference type="OrthoDB" id="9977364at2"/>
<dbReference type="Proteomes" id="UP000298284">
    <property type="component" value="Unassembled WGS sequence"/>
</dbReference>
<proteinExistence type="predicted"/>
<evidence type="ECO:0000313" key="2">
    <source>
        <dbReference type="Proteomes" id="UP000298284"/>
    </source>
</evidence>
<sequence>MPTAPTRVTDSLYMQCVVEQNVPAAYVPLLQNHVAAICQASGMPGLQSQIVAHPLVFAVREIRYSVHQQSVLVQLGFTVVYNPSSGTSRSEASAIVLPGPEEVENSVIAEDGL</sequence>
<gene>
    <name evidence="1" type="ORF">EU557_10590</name>
</gene>
<name>A0A4Z0MKZ4_9BACT</name>
<dbReference type="RefSeq" id="WP_135530439.1">
    <property type="nucleotide sequence ID" value="NZ_SRKZ01000003.1"/>
</dbReference>
<dbReference type="AlphaFoldDB" id="A0A4Z0MKZ4"/>
<accession>A0A4Z0MKZ4</accession>
<comment type="caution">
    <text evidence="1">The sequence shown here is derived from an EMBL/GenBank/DDBJ whole genome shotgun (WGS) entry which is preliminary data.</text>
</comment>
<protein>
    <submittedName>
        <fullName evidence="1">Uncharacterized protein</fullName>
    </submittedName>
</protein>
<evidence type="ECO:0000313" key="1">
    <source>
        <dbReference type="EMBL" id="TGD80284.1"/>
    </source>
</evidence>
<keyword evidence="2" id="KW-1185">Reference proteome</keyword>
<reference evidence="1 2" key="1">
    <citation type="submission" date="2019-04" db="EMBL/GenBank/DDBJ databases">
        <authorList>
            <person name="Feng G."/>
            <person name="Zhang J."/>
            <person name="Zhu H."/>
        </authorList>
    </citation>
    <scope>NUCLEOTIDE SEQUENCE [LARGE SCALE GENOMIC DNA]</scope>
    <source>
        <strain evidence="1 2">JCM 19491</strain>
    </source>
</reference>
<dbReference type="EMBL" id="SRKZ01000003">
    <property type="protein sequence ID" value="TGD80284.1"/>
    <property type="molecule type" value="Genomic_DNA"/>
</dbReference>